<feature type="compositionally biased region" description="Low complexity" evidence="1">
    <location>
        <begin position="97"/>
        <end position="107"/>
    </location>
</feature>
<evidence type="ECO:0000313" key="3">
    <source>
        <dbReference type="Proteomes" id="UP001345691"/>
    </source>
</evidence>
<evidence type="ECO:0000313" key="2">
    <source>
        <dbReference type="EMBL" id="KAK5048130.1"/>
    </source>
</evidence>
<reference evidence="2 3" key="1">
    <citation type="submission" date="2023-08" db="EMBL/GenBank/DDBJ databases">
        <title>Black Yeasts Isolated from many extreme environments.</title>
        <authorList>
            <person name="Coleine C."/>
            <person name="Stajich J.E."/>
            <person name="Selbmann L."/>
        </authorList>
    </citation>
    <scope>NUCLEOTIDE SEQUENCE [LARGE SCALE GENOMIC DNA]</scope>
    <source>
        <strain evidence="2 3">CCFEE 6328</strain>
    </source>
</reference>
<comment type="caution">
    <text evidence="2">The sequence shown here is derived from an EMBL/GenBank/DDBJ whole genome shotgun (WGS) entry which is preliminary data.</text>
</comment>
<accession>A0ABR0IU64</accession>
<protein>
    <submittedName>
        <fullName evidence="2">Uncharacterized protein</fullName>
    </submittedName>
</protein>
<organism evidence="2 3">
    <name type="scientific">Exophiala sideris</name>
    <dbReference type="NCBI Taxonomy" id="1016849"/>
    <lineage>
        <taxon>Eukaryota</taxon>
        <taxon>Fungi</taxon>
        <taxon>Dikarya</taxon>
        <taxon>Ascomycota</taxon>
        <taxon>Pezizomycotina</taxon>
        <taxon>Eurotiomycetes</taxon>
        <taxon>Chaetothyriomycetidae</taxon>
        <taxon>Chaetothyriales</taxon>
        <taxon>Herpotrichiellaceae</taxon>
        <taxon>Exophiala</taxon>
    </lineage>
</organism>
<dbReference type="Proteomes" id="UP001345691">
    <property type="component" value="Unassembled WGS sequence"/>
</dbReference>
<dbReference type="EMBL" id="JAVRRF010000067">
    <property type="protein sequence ID" value="KAK5048130.1"/>
    <property type="molecule type" value="Genomic_DNA"/>
</dbReference>
<evidence type="ECO:0000256" key="1">
    <source>
        <dbReference type="SAM" id="MobiDB-lite"/>
    </source>
</evidence>
<feature type="region of interest" description="Disordered" evidence="1">
    <location>
        <begin position="76"/>
        <end position="118"/>
    </location>
</feature>
<name>A0ABR0IU64_9EURO</name>
<sequence>MGYTFKKVSNAPLMESCQYRTVSEQKVQRHCSKDHGVDIRRKQRERSMYSKVRLQCLFAKTTDYWIVQREVLRTEVPPEDNGPGVVGASSNSPTQFRTTSSSTSHRTSQSRRHMAQSLTTRFSSAIEEDKARYRQLGEPNHISEITPWLRKSAMHKHLTELPVETVAQSHATPKSDHDDPRLSETVWSAERILQKAEATQDDTYSNAESEEQIDQLLLELDQYLFVFCTALIYHKVTKVYDSAVISFLAVRSTITSYEDNTITFRPEAQIAGLLSKLIYCCRLILLQDAHYIKEFQHLHDIEAPLRDLCQQWVINSTRGPIGVMSDWRLYTMRVGGATIPEALVVWDADGKNLTYGDTRYSISDLATELSVALQEMKRNLHEELCLGLSDIPTFPLRELQDNWSNNQPGYSFIEDPRNFEGCRDWLIQHISQQPD</sequence>
<keyword evidence="3" id="KW-1185">Reference proteome</keyword>
<gene>
    <name evidence="2" type="ORF">LTR69_011442</name>
</gene>
<proteinExistence type="predicted"/>